<dbReference type="RefSeq" id="WP_184931760.1">
    <property type="nucleotide sequence ID" value="NZ_JACHJY010000007.1"/>
</dbReference>
<dbReference type="Proteomes" id="UP000582643">
    <property type="component" value="Unassembled WGS sequence"/>
</dbReference>
<protein>
    <submittedName>
        <fullName evidence="2">Uncharacterized protein</fullName>
    </submittedName>
</protein>
<proteinExistence type="predicted"/>
<accession>A0A7W7U335</accession>
<evidence type="ECO:0000313" key="3">
    <source>
        <dbReference type="Proteomes" id="UP000582643"/>
    </source>
</evidence>
<keyword evidence="3" id="KW-1185">Reference proteome</keyword>
<evidence type="ECO:0000256" key="1">
    <source>
        <dbReference type="SAM" id="MobiDB-lite"/>
    </source>
</evidence>
<sequence>MITGMHPRDIEIWRAIDQGLRAIDWEAWFGCPEGADYLSPAGHEVTARAVAGLTAFFDSRWLPKAVVPSPARGQASDTFVGLGRHAPVLQFMNGAAPGAWVEAVRWWAAYAYLEKAGVPGIASVKRDARRDVTLSRFLHSQTQARLALMGAACRLPVELEPAKASGGPGDVRVGPVFIEVVTLAEDQKSQDYERFRQNLQAHLFTLDRGRDIYWEGDLPELLNSDAFEVWKKRTEEAAQQCAASGAAVDLLSNAGRRLTVHPGTAPQGTTLTGDTVESDQGRRLLGKVRAKCAKTAGAGTAWIWVEDHSGLFHFPTPFAGMPLAAKTDALADLLGPLLAEYVHVAGIVVSNAARRRLPLPPDDDALRPAAQGFQRGLPLDRVRETIVIPRRILLPEQTDLIARMCDAEADALDWALGRLGVPQGVASLLTDSSTPRRDSALWTPRAGRGGKTG</sequence>
<feature type="region of interest" description="Disordered" evidence="1">
    <location>
        <begin position="429"/>
        <end position="453"/>
    </location>
</feature>
<comment type="caution">
    <text evidence="2">The sequence shown here is derived from an EMBL/GenBank/DDBJ whole genome shotgun (WGS) entry which is preliminary data.</text>
</comment>
<organism evidence="2 3">
    <name type="scientific">Streptomyces nymphaeiformis</name>
    <dbReference type="NCBI Taxonomy" id="2663842"/>
    <lineage>
        <taxon>Bacteria</taxon>
        <taxon>Bacillati</taxon>
        <taxon>Actinomycetota</taxon>
        <taxon>Actinomycetes</taxon>
        <taxon>Kitasatosporales</taxon>
        <taxon>Streptomycetaceae</taxon>
        <taxon>Streptomyces</taxon>
    </lineage>
</organism>
<evidence type="ECO:0000313" key="2">
    <source>
        <dbReference type="EMBL" id="MBB4984111.1"/>
    </source>
</evidence>
<dbReference type="AlphaFoldDB" id="A0A7W7U335"/>
<gene>
    <name evidence="2" type="ORF">GGE06_005057</name>
</gene>
<name>A0A7W7U335_9ACTN</name>
<reference evidence="2 3" key="1">
    <citation type="submission" date="2020-08" db="EMBL/GenBank/DDBJ databases">
        <title>Genomic Encyclopedia of Type Strains, Phase III (KMG-III): the genomes of soil and plant-associated and newly described type strains.</title>
        <authorList>
            <person name="Whitman W."/>
        </authorList>
    </citation>
    <scope>NUCLEOTIDE SEQUENCE [LARGE SCALE GENOMIC DNA]</scope>
    <source>
        <strain evidence="2 3">SFB5A</strain>
    </source>
</reference>
<dbReference type="EMBL" id="JACHJY010000007">
    <property type="protein sequence ID" value="MBB4984111.1"/>
    <property type="molecule type" value="Genomic_DNA"/>
</dbReference>